<sequence length="236" mass="26968">MMILLVREPDCDYCSVKVVLPGKEYDAPANGGFKRWFRYSVAAATVISECRIYIPSVVSPHGSRTKLLVLVLLFCDPFGLLSQLGVCPNGSLILRFHPTDEELIRYLLKFVSCKNYSCDNIRFEDLFGNQKPWEIFESNSSGDAEEAKKVKYFFTQLHAQLKKKKSGGTRFIRTVIGGGSWKGLDCEKSVYDGPKLVGHKKNYRYQHKGYQADDVVWTMREYSLDEKILKALRRDA</sequence>
<dbReference type="PROSITE" id="PS51005">
    <property type="entry name" value="NAC"/>
    <property type="match status" value="1"/>
</dbReference>
<evidence type="ECO:0000259" key="6">
    <source>
        <dbReference type="PROSITE" id="PS51005"/>
    </source>
</evidence>
<dbReference type="GO" id="GO:0003677">
    <property type="term" value="F:DNA binding"/>
    <property type="evidence" value="ECO:0007669"/>
    <property type="project" value="UniProtKB-KW"/>
</dbReference>
<dbReference type="EMBL" id="MLFT02000410">
    <property type="protein sequence ID" value="PHT27496.1"/>
    <property type="molecule type" value="Genomic_DNA"/>
</dbReference>
<evidence type="ECO:0000256" key="3">
    <source>
        <dbReference type="ARBA" id="ARBA00023125"/>
    </source>
</evidence>
<name>A0A2G2V3D5_CAPBA</name>
<dbReference type="STRING" id="33114.A0A2G2V3D5"/>
<keyword evidence="3" id="KW-0238">DNA-binding</keyword>
<evidence type="ECO:0000256" key="4">
    <source>
        <dbReference type="ARBA" id="ARBA00023163"/>
    </source>
</evidence>
<protein>
    <recommendedName>
        <fullName evidence="6">NAC domain-containing protein</fullName>
    </recommendedName>
</protein>
<evidence type="ECO:0000313" key="8">
    <source>
        <dbReference type="Proteomes" id="UP000224567"/>
    </source>
</evidence>
<evidence type="ECO:0000256" key="2">
    <source>
        <dbReference type="ARBA" id="ARBA00023015"/>
    </source>
</evidence>
<dbReference type="Proteomes" id="UP000224567">
    <property type="component" value="Unassembled WGS sequence"/>
</dbReference>
<dbReference type="PANTHER" id="PTHR31989">
    <property type="entry name" value="NAC DOMAIN-CONTAINING PROTEIN 82-RELATED"/>
    <property type="match status" value="1"/>
</dbReference>
<dbReference type="GO" id="GO:0006355">
    <property type="term" value="P:regulation of DNA-templated transcription"/>
    <property type="evidence" value="ECO:0007669"/>
    <property type="project" value="InterPro"/>
</dbReference>
<dbReference type="Pfam" id="PF02365">
    <property type="entry name" value="NAM"/>
    <property type="match status" value="1"/>
</dbReference>
<comment type="caution">
    <text evidence="7">The sequence shown here is derived from an EMBL/GenBank/DDBJ whole genome shotgun (WGS) entry which is preliminary data.</text>
</comment>
<keyword evidence="8" id="KW-1185">Reference proteome</keyword>
<dbReference type="Gene3D" id="2.170.150.80">
    <property type="entry name" value="NAC domain"/>
    <property type="match status" value="1"/>
</dbReference>
<feature type="domain" description="NAC" evidence="6">
    <location>
        <begin position="90"/>
        <end position="236"/>
    </location>
</feature>
<evidence type="ECO:0000256" key="1">
    <source>
        <dbReference type="ARBA" id="ARBA00004123"/>
    </source>
</evidence>
<reference evidence="8" key="2">
    <citation type="journal article" date="2017" name="J. Anim. Genet.">
        <title>Multiple reference genome sequences of hot pepper reveal the massive evolution of plant disease resistance genes by retroduplication.</title>
        <authorList>
            <person name="Kim S."/>
            <person name="Park J."/>
            <person name="Yeom S.-I."/>
            <person name="Kim Y.-M."/>
            <person name="Seo E."/>
            <person name="Kim K.-T."/>
            <person name="Kim M.-S."/>
            <person name="Lee J.M."/>
            <person name="Cheong K."/>
            <person name="Shin H.-S."/>
            <person name="Kim S.-B."/>
            <person name="Han K."/>
            <person name="Lee J."/>
            <person name="Park M."/>
            <person name="Lee H.-A."/>
            <person name="Lee H.-Y."/>
            <person name="Lee Y."/>
            <person name="Oh S."/>
            <person name="Lee J.H."/>
            <person name="Choi E."/>
            <person name="Choi E."/>
            <person name="Lee S.E."/>
            <person name="Jeon J."/>
            <person name="Kim H."/>
            <person name="Choi G."/>
            <person name="Song H."/>
            <person name="Lee J."/>
            <person name="Lee S.-C."/>
            <person name="Kwon J.-K."/>
            <person name="Lee H.-Y."/>
            <person name="Koo N."/>
            <person name="Hong Y."/>
            <person name="Kim R.W."/>
            <person name="Kang W.-H."/>
            <person name="Huh J.H."/>
            <person name="Kang B.-C."/>
            <person name="Yang T.-J."/>
            <person name="Lee Y.-H."/>
            <person name="Bennetzen J.L."/>
            <person name="Choi D."/>
        </authorList>
    </citation>
    <scope>NUCLEOTIDE SEQUENCE [LARGE SCALE GENOMIC DNA]</scope>
    <source>
        <strain evidence="8">cv. PBC81</strain>
    </source>
</reference>
<dbReference type="SUPFAM" id="SSF101941">
    <property type="entry name" value="NAC domain"/>
    <property type="match status" value="1"/>
</dbReference>
<keyword evidence="4" id="KW-0804">Transcription</keyword>
<proteinExistence type="predicted"/>
<comment type="subcellular location">
    <subcellularLocation>
        <location evidence="1">Nucleus</location>
    </subcellularLocation>
</comment>
<dbReference type="InterPro" id="IPR036093">
    <property type="entry name" value="NAC_dom_sf"/>
</dbReference>
<keyword evidence="5" id="KW-0539">Nucleus</keyword>
<evidence type="ECO:0000313" key="7">
    <source>
        <dbReference type="EMBL" id="PHT27496.1"/>
    </source>
</evidence>
<accession>A0A2G2V3D5</accession>
<reference evidence="7 8" key="1">
    <citation type="journal article" date="2017" name="Genome Biol.">
        <title>New reference genome sequences of hot pepper reveal the massive evolution of plant disease-resistance genes by retroduplication.</title>
        <authorList>
            <person name="Kim S."/>
            <person name="Park J."/>
            <person name="Yeom S.I."/>
            <person name="Kim Y.M."/>
            <person name="Seo E."/>
            <person name="Kim K.T."/>
            <person name="Kim M.S."/>
            <person name="Lee J.M."/>
            <person name="Cheong K."/>
            <person name="Shin H.S."/>
            <person name="Kim S.B."/>
            <person name="Han K."/>
            <person name="Lee J."/>
            <person name="Park M."/>
            <person name="Lee H.A."/>
            <person name="Lee H.Y."/>
            <person name="Lee Y."/>
            <person name="Oh S."/>
            <person name="Lee J.H."/>
            <person name="Choi E."/>
            <person name="Choi E."/>
            <person name="Lee S.E."/>
            <person name="Jeon J."/>
            <person name="Kim H."/>
            <person name="Choi G."/>
            <person name="Song H."/>
            <person name="Lee J."/>
            <person name="Lee S.C."/>
            <person name="Kwon J.K."/>
            <person name="Lee H.Y."/>
            <person name="Koo N."/>
            <person name="Hong Y."/>
            <person name="Kim R.W."/>
            <person name="Kang W.H."/>
            <person name="Huh J.H."/>
            <person name="Kang B.C."/>
            <person name="Yang T.J."/>
            <person name="Lee Y.H."/>
            <person name="Bennetzen J.L."/>
            <person name="Choi D."/>
        </authorList>
    </citation>
    <scope>NUCLEOTIDE SEQUENCE [LARGE SCALE GENOMIC DNA]</scope>
    <source>
        <strain evidence="8">cv. PBC81</strain>
    </source>
</reference>
<gene>
    <name evidence="7" type="ORF">CQW23_32900</name>
</gene>
<dbReference type="AlphaFoldDB" id="A0A2G2V3D5"/>
<keyword evidence="2" id="KW-0805">Transcription regulation</keyword>
<dbReference type="GO" id="GO:0005634">
    <property type="term" value="C:nucleus"/>
    <property type="evidence" value="ECO:0007669"/>
    <property type="project" value="UniProtKB-SubCell"/>
</dbReference>
<organism evidence="7 8">
    <name type="scientific">Capsicum baccatum</name>
    <name type="common">Peruvian pepper</name>
    <dbReference type="NCBI Taxonomy" id="33114"/>
    <lineage>
        <taxon>Eukaryota</taxon>
        <taxon>Viridiplantae</taxon>
        <taxon>Streptophyta</taxon>
        <taxon>Embryophyta</taxon>
        <taxon>Tracheophyta</taxon>
        <taxon>Spermatophyta</taxon>
        <taxon>Magnoliopsida</taxon>
        <taxon>eudicotyledons</taxon>
        <taxon>Gunneridae</taxon>
        <taxon>Pentapetalae</taxon>
        <taxon>asterids</taxon>
        <taxon>lamiids</taxon>
        <taxon>Solanales</taxon>
        <taxon>Solanaceae</taxon>
        <taxon>Solanoideae</taxon>
        <taxon>Capsiceae</taxon>
        <taxon>Capsicum</taxon>
    </lineage>
</organism>
<dbReference type="InterPro" id="IPR003441">
    <property type="entry name" value="NAC-dom"/>
</dbReference>
<dbReference type="OrthoDB" id="782339at2759"/>
<evidence type="ECO:0000256" key="5">
    <source>
        <dbReference type="ARBA" id="ARBA00023242"/>
    </source>
</evidence>